<dbReference type="Proteomes" id="UP000632222">
    <property type="component" value="Unassembled WGS sequence"/>
</dbReference>
<reference evidence="3" key="1">
    <citation type="journal article" date="2019" name="Int. J. Syst. Evol. Microbiol.">
        <title>The Global Catalogue of Microorganisms (GCM) 10K type strain sequencing project: providing services to taxonomists for standard genome sequencing and annotation.</title>
        <authorList>
            <consortium name="The Broad Institute Genomics Platform"/>
            <consortium name="The Broad Institute Genome Sequencing Center for Infectious Disease"/>
            <person name="Wu L."/>
            <person name="Ma J."/>
        </authorList>
    </citation>
    <scope>NUCLEOTIDE SEQUENCE [LARGE SCALE GENOMIC DNA]</scope>
    <source>
        <strain evidence="3">JCM 14370</strain>
    </source>
</reference>
<comment type="caution">
    <text evidence="2">The sequence shown here is derived from an EMBL/GenBank/DDBJ whole genome shotgun (WGS) entry which is preliminary data.</text>
</comment>
<proteinExistence type="predicted"/>
<dbReference type="Pfam" id="PF22549">
    <property type="entry name" value="ARPP-2"/>
    <property type="match status" value="1"/>
</dbReference>
<dbReference type="InterPro" id="IPR054346">
    <property type="entry name" value="ARPP-2"/>
</dbReference>
<keyword evidence="3" id="KW-1185">Reference proteome</keyword>
<accession>A0ABQ2CX39</accession>
<gene>
    <name evidence="2" type="ORF">GCM10008938_08520</name>
</gene>
<sequence length="381" mass="43544">MKINDTLNLQGLRAAPSQVCGAFRLVPLIREKPCQDVRITHERYQQDLSRVQLNDGTEYWSFIPHGYILNWAKGNEATISFGAQLSKGTKTDRFAGGFTVTTHQRMVKRQNANSVRLLPLHLSMEAFLALYFGGPDIAWLEYSRFAKQHGLGIRSERAVSGRSLFMFEDALRTFEIHEGQVGVLIYTAEKLASAFVVPTPEDYRALHQTLLDDFYGELIYQYALWSQAQDLNIKLEVAGKKTLAELRQALHAARDQWAEFSTRVMGLDLLQRNIIGETIYKPAQLRLERFMTELDLNATNTIGERLVRSDGEVLYLKTFQLGADQTKRAWWLSQLSRHHWHIGQTAESLNMTAEEVVRSLNRAGFGYLLNPQILQQALKKR</sequence>
<protein>
    <recommendedName>
        <fullName evidence="1">ARG and Rhodanese-Phosphatase-superfamily-associated domain-containing protein</fullName>
    </recommendedName>
</protein>
<evidence type="ECO:0000313" key="3">
    <source>
        <dbReference type="Proteomes" id="UP000632222"/>
    </source>
</evidence>
<evidence type="ECO:0000259" key="1">
    <source>
        <dbReference type="Pfam" id="PF22549"/>
    </source>
</evidence>
<organism evidence="2 3">
    <name type="scientific">Deinococcus roseus</name>
    <dbReference type="NCBI Taxonomy" id="392414"/>
    <lineage>
        <taxon>Bacteria</taxon>
        <taxon>Thermotogati</taxon>
        <taxon>Deinococcota</taxon>
        <taxon>Deinococci</taxon>
        <taxon>Deinococcales</taxon>
        <taxon>Deinococcaceae</taxon>
        <taxon>Deinococcus</taxon>
    </lineage>
</organism>
<dbReference type="EMBL" id="BMOD01000002">
    <property type="protein sequence ID" value="GGJ24688.1"/>
    <property type="molecule type" value="Genomic_DNA"/>
</dbReference>
<name>A0ABQ2CX39_9DEIO</name>
<dbReference type="RefSeq" id="WP_189000360.1">
    <property type="nucleotide sequence ID" value="NZ_BMOD01000002.1"/>
</dbReference>
<feature type="domain" description="ARG and Rhodanese-Phosphatase-superfamily-associated" evidence="1">
    <location>
        <begin position="7"/>
        <end position="281"/>
    </location>
</feature>
<evidence type="ECO:0000313" key="2">
    <source>
        <dbReference type="EMBL" id="GGJ24688.1"/>
    </source>
</evidence>